<protein>
    <submittedName>
        <fullName evidence="1">Uncharacterized protein</fullName>
    </submittedName>
</protein>
<proteinExistence type="predicted"/>
<reference evidence="1 2" key="1">
    <citation type="submission" date="2021-06" db="EMBL/GenBank/DDBJ databases">
        <title>Caerostris extrusa draft genome.</title>
        <authorList>
            <person name="Kono N."/>
            <person name="Arakawa K."/>
        </authorList>
    </citation>
    <scope>NUCLEOTIDE SEQUENCE [LARGE SCALE GENOMIC DNA]</scope>
</reference>
<keyword evidence="2" id="KW-1185">Reference proteome</keyword>
<evidence type="ECO:0000313" key="1">
    <source>
        <dbReference type="EMBL" id="GIY62585.1"/>
    </source>
</evidence>
<evidence type="ECO:0000313" key="2">
    <source>
        <dbReference type="Proteomes" id="UP001054945"/>
    </source>
</evidence>
<dbReference type="Proteomes" id="UP001054945">
    <property type="component" value="Unassembled WGS sequence"/>
</dbReference>
<comment type="caution">
    <text evidence="1">The sequence shown here is derived from an EMBL/GenBank/DDBJ whole genome shotgun (WGS) entry which is preliminary data.</text>
</comment>
<dbReference type="EMBL" id="BPLR01013638">
    <property type="protein sequence ID" value="GIY62585.1"/>
    <property type="molecule type" value="Genomic_DNA"/>
</dbReference>
<gene>
    <name evidence="1" type="ORF">CEXT_43681</name>
</gene>
<organism evidence="1 2">
    <name type="scientific">Caerostris extrusa</name>
    <name type="common">Bark spider</name>
    <name type="synonym">Caerostris bankana</name>
    <dbReference type="NCBI Taxonomy" id="172846"/>
    <lineage>
        <taxon>Eukaryota</taxon>
        <taxon>Metazoa</taxon>
        <taxon>Ecdysozoa</taxon>
        <taxon>Arthropoda</taxon>
        <taxon>Chelicerata</taxon>
        <taxon>Arachnida</taxon>
        <taxon>Araneae</taxon>
        <taxon>Araneomorphae</taxon>
        <taxon>Entelegynae</taxon>
        <taxon>Araneoidea</taxon>
        <taxon>Araneidae</taxon>
        <taxon>Caerostris</taxon>
    </lineage>
</organism>
<name>A0AAV4UXZ9_CAEEX</name>
<dbReference type="AlphaFoldDB" id="A0AAV4UXZ9"/>
<feature type="non-terminal residue" evidence="1">
    <location>
        <position position="1"/>
    </location>
</feature>
<sequence>LLPTTPSLFGEKPLSRMVSQMCKVDDSMLNLRFGDIRILRKVNLIPMTLPP</sequence>
<accession>A0AAV4UXZ9</accession>